<accession>A0A1Z4ESR1</accession>
<proteinExistence type="predicted"/>
<gene>
    <name evidence="1" type="ORF">MSTE_00666</name>
</gene>
<sequence>MTGLVGKRGQLRALCIIANQTRVIPPVDIAAPYGQHGA</sequence>
<reference evidence="2" key="1">
    <citation type="journal article" date="2017" name="Genome Announc.">
        <title>Complete Genome Sequence of Mycobacterium stephanolepidis.</title>
        <authorList>
            <person name="Fukano H."/>
            <person name="Yoshida M."/>
            <person name="Katayama Y."/>
            <person name="Omatsu T."/>
            <person name="Mizutani T."/>
            <person name="Kurata O."/>
            <person name="Wada S."/>
            <person name="Hoshino Y."/>
        </authorList>
    </citation>
    <scope>NUCLEOTIDE SEQUENCE [LARGE SCALE GENOMIC DNA]</scope>
    <source>
        <strain evidence="2">NJB0901</strain>
    </source>
</reference>
<keyword evidence="2" id="KW-1185">Reference proteome</keyword>
<name>A0A1Z4ESR1_9MYCO</name>
<dbReference type="Proteomes" id="UP000217954">
    <property type="component" value="Chromosome"/>
</dbReference>
<dbReference type="KEGG" id="mste:MSTE_00666"/>
<dbReference type="AlphaFoldDB" id="A0A1Z4ESR1"/>
<reference evidence="1 2" key="2">
    <citation type="journal article" date="2017" name="Int. J. Syst. Evol. Microbiol.">
        <title>Mycobacterium stephanolepidis sp. nov., a rapidly growing species related to Mycobacterium chelonae, isolated from marine teleost fish, Stephanolepis cirrhifer.</title>
        <authorList>
            <person name="Fukano H."/>
            <person name="Wada S."/>
            <person name="Kurata O."/>
            <person name="Katayama K."/>
            <person name="Fujiwara N."/>
            <person name="Hoshino Y."/>
        </authorList>
    </citation>
    <scope>NUCLEOTIDE SEQUENCE [LARGE SCALE GENOMIC DNA]</scope>
    <source>
        <strain evidence="1 2">NJB0901</strain>
    </source>
</reference>
<evidence type="ECO:0000313" key="2">
    <source>
        <dbReference type="Proteomes" id="UP000217954"/>
    </source>
</evidence>
<dbReference type="EMBL" id="AP018165">
    <property type="protein sequence ID" value="BAX96006.1"/>
    <property type="molecule type" value="Genomic_DNA"/>
</dbReference>
<evidence type="ECO:0000313" key="1">
    <source>
        <dbReference type="EMBL" id="BAX96006.1"/>
    </source>
</evidence>
<organism evidence="1 2">
    <name type="scientific">[Mycobacterium] stephanolepidis</name>
    <dbReference type="NCBI Taxonomy" id="1520670"/>
    <lineage>
        <taxon>Bacteria</taxon>
        <taxon>Bacillati</taxon>
        <taxon>Actinomycetota</taxon>
        <taxon>Actinomycetes</taxon>
        <taxon>Mycobacteriales</taxon>
        <taxon>Mycobacteriaceae</taxon>
        <taxon>Mycobacteroides</taxon>
    </lineage>
</organism>
<protein>
    <submittedName>
        <fullName evidence="1">Uncharacterized protein</fullName>
    </submittedName>
</protein>